<dbReference type="Gene3D" id="3.90.79.10">
    <property type="entry name" value="Nucleoside Triphosphate Pyrophosphohydrolase"/>
    <property type="match status" value="1"/>
</dbReference>
<evidence type="ECO:0000256" key="2">
    <source>
        <dbReference type="ARBA" id="ARBA00001946"/>
    </source>
</evidence>
<dbReference type="Pfam" id="PF00293">
    <property type="entry name" value="NUDIX"/>
    <property type="match status" value="1"/>
</dbReference>
<dbReference type="InterPro" id="IPR045121">
    <property type="entry name" value="CoAse"/>
</dbReference>
<dbReference type="AlphaFoldDB" id="L7W1L4"/>
<keyword evidence="3" id="KW-0479">Metal-binding</keyword>
<dbReference type="PANTHER" id="PTHR12992">
    <property type="entry name" value="NUDIX HYDROLASE"/>
    <property type="match status" value="1"/>
</dbReference>
<dbReference type="SUPFAM" id="SSF55811">
    <property type="entry name" value="Nudix"/>
    <property type="match status" value="1"/>
</dbReference>
<keyword evidence="6" id="KW-0464">Manganese</keyword>
<comment type="cofactor">
    <cofactor evidence="1">
        <name>Mn(2+)</name>
        <dbReference type="ChEBI" id="CHEBI:29035"/>
    </cofactor>
</comment>
<comment type="cofactor">
    <cofactor evidence="2">
        <name>Mg(2+)</name>
        <dbReference type="ChEBI" id="CHEBI:18420"/>
    </cofactor>
</comment>
<evidence type="ECO:0000256" key="5">
    <source>
        <dbReference type="ARBA" id="ARBA00022842"/>
    </source>
</evidence>
<evidence type="ECO:0000256" key="4">
    <source>
        <dbReference type="ARBA" id="ARBA00022801"/>
    </source>
</evidence>
<keyword evidence="4 8" id="KW-0378">Hydrolase</keyword>
<dbReference type="CDD" id="cd03426">
    <property type="entry name" value="NUDIX_CoAse_Nudt7"/>
    <property type="match status" value="1"/>
</dbReference>
<evidence type="ECO:0000256" key="6">
    <source>
        <dbReference type="ARBA" id="ARBA00023211"/>
    </source>
</evidence>
<dbReference type="PROSITE" id="PS00893">
    <property type="entry name" value="NUDIX_BOX"/>
    <property type="match status" value="1"/>
</dbReference>
<evidence type="ECO:0000313" key="8">
    <source>
        <dbReference type="EMBL" id="AGC72465.1"/>
    </source>
</evidence>
<sequence>MSQTLPWILEMRSRLEAPAPLRLPPGEARQAAVLVPLYVDAGMLWTLLTKRTDSLPHHRGQVAFPGGGREMGEDSWAAALREADEEIGLEPKRVLRLGELDEVATPSGFRIVPCVGAVPFPFELKPNPGEIDETFAAPLGELANPKLIEDREVLINGQRRTLRIYHVGRFLIWGATARILQNLLERVGISSGYELEP</sequence>
<dbReference type="InterPro" id="IPR015797">
    <property type="entry name" value="NUDIX_hydrolase-like_dom_sf"/>
</dbReference>
<protein>
    <submittedName>
        <fullName evidence="8">Putative nudix hydrolase YeaB</fullName>
    </submittedName>
</protein>
<dbReference type="PROSITE" id="PS51462">
    <property type="entry name" value="NUDIX"/>
    <property type="match status" value="1"/>
</dbReference>
<evidence type="ECO:0000256" key="1">
    <source>
        <dbReference type="ARBA" id="ARBA00001936"/>
    </source>
</evidence>
<keyword evidence="5" id="KW-0460">Magnesium</keyword>
<proteinExistence type="predicted"/>
<evidence type="ECO:0000256" key="3">
    <source>
        <dbReference type="ARBA" id="ARBA00022723"/>
    </source>
</evidence>
<dbReference type="GO" id="GO:0010945">
    <property type="term" value="F:coenzyme A diphosphatase activity"/>
    <property type="evidence" value="ECO:0007669"/>
    <property type="project" value="InterPro"/>
</dbReference>
<dbReference type="InterPro" id="IPR000086">
    <property type="entry name" value="NUDIX_hydrolase_dom"/>
</dbReference>
<dbReference type="EMBL" id="JX649903">
    <property type="protein sequence ID" value="AGC72465.1"/>
    <property type="molecule type" value="Genomic_DNA"/>
</dbReference>
<feature type="domain" description="Nudix hydrolase" evidence="7">
    <location>
        <begin position="28"/>
        <end position="159"/>
    </location>
</feature>
<organism evidence="8">
    <name type="scientific">uncultured bacterium A1Q1_fos_499</name>
    <dbReference type="NCBI Taxonomy" id="1256578"/>
    <lineage>
        <taxon>Bacteria</taxon>
        <taxon>environmental samples</taxon>
    </lineage>
</organism>
<evidence type="ECO:0000259" key="7">
    <source>
        <dbReference type="PROSITE" id="PS51462"/>
    </source>
</evidence>
<dbReference type="InterPro" id="IPR020084">
    <property type="entry name" value="NUDIX_hydrolase_CS"/>
</dbReference>
<reference evidence="8" key="1">
    <citation type="submission" date="2012-09" db="EMBL/GenBank/DDBJ databases">
        <title>Metagenomic Characterization of a Microbial Community in Wastewater Detects High Levels of Antibiotic Resistance.</title>
        <authorList>
            <person name="Abrams M."/>
            <person name="Caldwell A."/>
            <person name="Vandaei E."/>
            <person name="Lee W."/>
            <person name="Perrott J."/>
            <person name="Khan S.Y."/>
            <person name="Ta J."/>
            <person name="Romero D."/>
            <person name="Nguyen V."/>
            <person name="Pourmand N."/>
            <person name="Ouverney C.C."/>
        </authorList>
    </citation>
    <scope>NUCLEOTIDE SEQUENCE</scope>
</reference>
<accession>L7W1L4</accession>
<dbReference type="PANTHER" id="PTHR12992:SF11">
    <property type="entry name" value="MITOCHONDRIAL COENZYME A DIPHOSPHATASE NUDT8"/>
    <property type="match status" value="1"/>
</dbReference>
<name>L7W1L4_9BACT</name>
<dbReference type="GO" id="GO:0046872">
    <property type="term" value="F:metal ion binding"/>
    <property type="evidence" value="ECO:0007669"/>
    <property type="project" value="UniProtKB-KW"/>
</dbReference>